<dbReference type="EMBL" id="CAJNJA010018523">
    <property type="protein sequence ID" value="CAE7425287.1"/>
    <property type="molecule type" value="Genomic_DNA"/>
</dbReference>
<feature type="compositionally biased region" description="Basic and acidic residues" evidence="2">
    <location>
        <begin position="13"/>
        <end position="22"/>
    </location>
</feature>
<feature type="region of interest" description="Disordered" evidence="2">
    <location>
        <begin position="78"/>
        <end position="98"/>
    </location>
</feature>
<proteinExistence type="predicted"/>
<reference evidence="3" key="1">
    <citation type="submission" date="2021-02" db="EMBL/GenBank/DDBJ databases">
        <authorList>
            <person name="Dougan E. K."/>
            <person name="Rhodes N."/>
            <person name="Thang M."/>
            <person name="Chan C."/>
        </authorList>
    </citation>
    <scope>NUCLEOTIDE SEQUENCE</scope>
</reference>
<organism evidence="3 4">
    <name type="scientific">Symbiodinium necroappetens</name>
    <dbReference type="NCBI Taxonomy" id="1628268"/>
    <lineage>
        <taxon>Eukaryota</taxon>
        <taxon>Sar</taxon>
        <taxon>Alveolata</taxon>
        <taxon>Dinophyceae</taxon>
        <taxon>Suessiales</taxon>
        <taxon>Symbiodiniaceae</taxon>
        <taxon>Symbiodinium</taxon>
    </lineage>
</organism>
<feature type="compositionally biased region" description="Low complexity" evidence="2">
    <location>
        <begin position="78"/>
        <end position="96"/>
    </location>
</feature>
<feature type="compositionally biased region" description="Low complexity" evidence="2">
    <location>
        <begin position="41"/>
        <end position="59"/>
    </location>
</feature>
<feature type="compositionally biased region" description="Basic and acidic residues" evidence="2">
    <location>
        <begin position="29"/>
        <end position="39"/>
    </location>
</feature>
<dbReference type="OrthoDB" id="439602at2759"/>
<feature type="region of interest" description="Disordered" evidence="2">
    <location>
        <begin position="386"/>
        <end position="426"/>
    </location>
</feature>
<feature type="region of interest" description="Disordered" evidence="2">
    <location>
        <begin position="1"/>
        <end position="64"/>
    </location>
</feature>
<comment type="caution">
    <text evidence="3">The sequence shown here is derived from an EMBL/GenBank/DDBJ whole genome shotgun (WGS) entry which is preliminary data.</text>
</comment>
<dbReference type="AlphaFoldDB" id="A0A812R835"/>
<evidence type="ECO:0000256" key="1">
    <source>
        <dbReference type="SAM" id="Coils"/>
    </source>
</evidence>
<feature type="coiled-coil region" evidence="1">
    <location>
        <begin position="310"/>
        <end position="351"/>
    </location>
</feature>
<dbReference type="Proteomes" id="UP000601435">
    <property type="component" value="Unassembled WGS sequence"/>
</dbReference>
<keyword evidence="1" id="KW-0175">Coiled coil</keyword>
<evidence type="ECO:0000256" key="2">
    <source>
        <dbReference type="SAM" id="MobiDB-lite"/>
    </source>
</evidence>
<keyword evidence="4" id="KW-1185">Reference proteome</keyword>
<name>A0A812R835_9DINO</name>
<gene>
    <name evidence="3" type="primary">Cdc40</name>
    <name evidence="3" type="ORF">SNEC2469_LOCUS11664</name>
</gene>
<accession>A0A812R835</accession>
<protein>
    <submittedName>
        <fullName evidence="3">Cdc40 protein</fullName>
    </submittedName>
</protein>
<evidence type="ECO:0000313" key="3">
    <source>
        <dbReference type="EMBL" id="CAE7425287.1"/>
    </source>
</evidence>
<sequence>MERRGKSPTLDDDGLRNSRRDERDDDDDLQRSQTEDRKGSRTSASSAAARPRVSSVSTPAKPPVAPALGALAILAPASPVASPTSSPAAASPSSLAGAQRKHLDRAFVSTTMAWGNSKSQQGNKWSSTAGFKDSLTGQEVSRAQAMAEIAKLQKESAMRILNVLEASIPTLEGDNFVRMALLEKLDMELDKSKQMLQQRCRELLGSDLAELRIQKTERKALLDKIDRINRQNTQEITALRSQVWDIPESSKALVQRVLLEAQASPSTGELGREGQACMLATMEQKLVHVLSPNGFKDDGQVPKQPSRLENSFVQERVATLKQQMAALTEQVATTKRQISALVAVKEELTEELQSRRGCGGPRRSALLRPELLRFLGLRLPVQEPPAERAFGSAQRAAQSQGGWTLAPLPRMTAGPVPGDQGATEQQ</sequence>
<evidence type="ECO:0000313" key="4">
    <source>
        <dbReference type="Proteomes" id="UP000601435"/>
    </source>
</evidence>